<proteinExistence type="predicted"/>
<keyword evidence="2" id="KW-1185">Reference proteome</keyword>
<gene>
    <name evidence="1" type="ORF">FSCOSCO3_A022259</name>
</gene>
<protein>
    <submittedName>
        <fullName evidence="1">Uncharacterized protein LOC117444998</fullName>
    </submittedName>
</protein>
<dbReference type="EMBL" id="CAWUFR010001055">
    <property type="protein sequence ID" value="CAK6982600.1"/>
    <property type="molecule type" value="Genomic_DNA"/>
</dbReference>
<evidence type="ECO:0000313" key="2">
    <source>
        <dbReference type="Proteomes" id="UP001314229"/>
    </source>
</evidence>
<dbReference type="AlphaFoldDB" id="A0AAV1QGW8"/>
<organism evidence="1 2">
    <name type="scientific">Scomber scombrus</name>
    <name type="common">Atlantic mackerel</name>
    <name type="synonym">Scomber vernalis</name>
    <dbReference type="NCBI Taxonomy" id="13677"/>
    <lineage>
        <taxon>Eukaryota</taxon>
        <taxon>Metazoa</taxon>
        <taxon>Chordata</taxon>
        <taxon>Craniata</taxon>
        <taxon>Vertebrata</taxon>
        <taxon>Euteleostomi</taxon>
        <taxon>Actinopterygii</taxon>
        <taxon>Neopterygii</taxon>
        <taxon>Teleostei</taxon>
        <taxon>Neoteleostei</taxon>
        <taxon>Acanthomorphata</taxon>
        <taxon>Pelagiaria</taxon>
        <taxon>Scombriformes</taxon>
        <taxon>Scombridae</taxon>
        <taxon>Scomber</taxon>
    </lineage>
</organism>
<comment type="caution">
    <text evidence="1">The sequence shown here is derived from an EMBL/GenBank/DDBJ whole genome shotgun (WGS) entry which is preliminary data.</text>
</comment>
<accession>A0AAV1QGW8</accession>
<dbReference type="Proteomes" id="UP001314229">
    <property type="component" value="Unassembled WGS sequence"/>
</dbReference>
<name>A0AAV1QGW8_SCOSC</name>
<reference evidence="1 2" key="1">
    <citation type="submission" date="2024-01" db="EMBL/GenBank/DDBJ databases">
        <authorList>
            <person name="Alioto T."/>
            <person name="Alioto T."/>
            <person name="Gomez Garrido J."/>
        </authorList>
    </citation>
    <scope>NUCLEOTIDE SEQUENCE [LARGE SCALE GENOMIC DNA]</scope>
</reference>
<evidence type="ECO:0000313" key="1">
    <source>
        <dbReference type="EMBL" id="CAK6982600.1"/>
    </source>
</evidence>
<sequence length="84" mass="9518">MCKKVKVRLRNIRNNQNIDVQLLETPKVSSSIIKMASETIRNDLESKGMPMADVPVRGMESEELGVLIGGDQYWRIVTGKMEKL</sequence>